<dbReference type="Proteomes" id="UP000014174">
    <property type="component" value="Unassembled WGS sequence"/>
</dbReference>
<sequence>MTIIEQIKLKKMRASFYPIINLIFKRKGHGHAVKKFLTSSKRKAIESIN</sequence>
<organism evidence="1 2">
    <name type="scientific">Arcticibacter svalbardensis MN12-7</name>
    <dbReference type="NCBI Taxonomy" id="1150600"/>
    <lineage>
        <taxon>Bacteria</taxon>
        <taxon>Pseudomonadati</taxon>
        <taxon>Bacteroidota</taxon>
        <taxon>Sphingobacteriia</taxon>
        <taxon>Sphingobacteriales</taxon>
        <taxon>Sphingobacteriaceae</taxon>
        <taxon>Arcticibacter</taxon>
    </lineage>
</organism>
<comment type="caution">
    <text evidence="1">The sequence shown here is derived from an EMBL/GenBank/DDBJ whole genome shotgun (WGS) entry which is preliminary data.</text>
</comment>
<proteinExistence type="predicted"/>
<evidence type="ECO:0000313" key="1">
    <source>
        <dbReference type="EMBL" id="EOR96156.1"/>
    </source>
</evidence>
<name>R9GWP9_9SPHI</name>
<gene>
    <name evidence="1" type="ORF">ADIARSV_0669</name>
</gene>
<accession>R9GWP9</accession>
<dbReference type="AlphaFoldDB" id="R9GWP9"/>
<protein>
    <submittedName>
        <fullName evidence="1">Uncharacterized protein</fullName>
    </submittedName>
</protein>
<evidence type="ECO:0000313" key="2">
    <source>
        <dbReference type="Proteomes" id="UP000014174"/>
    </source>
</evidence>
<dbReference type="EMBL" id="AQPN01000023">
    <property type="protein sequence ID" value="EOR96156.1"/>
    <property type="molecule type" value="Genomic_DNA"/>
</dbReference>
<reference evidence="1 2" key="1">
    <citation type="journal article" date="2013" name="Genome Announc.">
        <title>Draft Genome Sequence of Arcticibacter svalbardensis Strain MN12-7T, a Member of the Family Sphingobacteriaceae Isolated from an Arctic Soil Sample.</title>
        <authorList>
            <person name="Shivaji S."/>
            <person name="Ara S."/>
            <person name="Prasad S."/>
            <person name="Manasa B.P."/>
            <person name="Begum Z."/>
            <person name="Singh A."/>
            <person name="Kumar Pinnaka A."/>
        </authorList>
    </citation>
    <scope>NUCLEOTIDE SEQUENCE [LARGE SCALE GENOMIC DNA]</scope>
    <source>
        <strain evidence="1 2">MN12-7</strain>
    </source>
</reference>
<keyword evidence="2" id="KW-1185">Reference proteome</keyword>